<proteinExistence type="predicted"/>
<sequence length="73" mass="8483">MQVPMPVSDRSQVYLYSPGPYNPAIYNERLRNRFQTYIIYIAITFPIEKIKMLSLNNSLRIINSCLAGLKKCL</sequence>
<organism evidence="1 2">
    <name type="scientific">Acrobeloides nanus</name>
    <dbReference type="NCBI Taxonomy" id="290746"/>
    <lineage>
        <taxon>Eukaryota</taxon>
        <taxon>Metazoa</taxon>
        <taxon>Ecdysozoa</taxon>
        <taxon>Nematoda</taxon>
        <taxon>Chromadorea</taxon>
        <taxon>Rhabditida</taxon>
        <taxon>Tylenchina</taxon>
        <taxon>Cephalobomorpha</taxon>
        <taxon>Cephaloboidea</taxon>
        <taxon>Cephalobidae</taxon>
        <taxon>Acrobeloides</taxon>
    </lineage>
</organism>
<reference evidence="2" key="1">
    <citation type="submission" date="2022-11" db="UniProtKB">
        <authorList>
            <consortium name="WormBaseParasite"/>
        </authorList>
    </citation>
    <scope>IDENTIFICATION</scope>
</reference>
<dbReference type="Proteomes" id="UP000887540">
    <property type="component" value="Unplaced"/>
</dbReference>
<keyword evidence="1" id="KW-1185">Reference proteome</keyword>
<dbReference type="WBParaSite" id="ACRNAN_scaffold9930.g28986.t1">
    <property type="protein sequence ID" value="ACRNAN_scaffold9930.g28986.t1"/>
    <property type="gene ID" value="ACRNAN_scaffold9930.g28986"/>
</dbReference>
<evidence type="ECO:0000313" key="2">
    <source>
        <dbReference type="WBParaSite" id="ACRNAN_scaffold9930.g28986.t1"/>
    </source>
</evidence>
<accession>A0A914EQ74</accession>
<evidence type="ECO:0000313" key="1">
    <source>
        <dbReference type="Proteomes" id="UP000887540"/>
    </source>
</evidence>
<protein>
    <submittedName>
        <fullName evidence="2">Uncharacterized protein</fullName>
    </submittedName>
</protein>
<name>A0A914EQ74_9BILA</name>
<dbReference type="AlphaFoldDB" id="A0A914EQ74"/>